<keyword evidence="5" id="KW-1185">Reference proteome</keyword>
<dbReference type="InterPro" id="IPR044204">
    <property type="entry name" value="IWS1/2"/>
</dbReference>
<dbReference type="GO" id="GO:0032784">
    <property type="term" value="P:regulation of DNA-templated transcription elongation"/>
    <property type="evidence" value="ECO:0007669"/>
    <property type="project" value="InterPro"/>
</dbReference>
<dbReference type="GO" id="GO:0005634">
    <property type="term" value="C:nucleus"/>
    <property type="evidence" value="ECO:0007669"/>
    <property type="project" value="UniProtKB-SubCell"/>
</dbReference>
<protein>
    <recommendedName>
        <fullName evidence="3">TFIIS N-terminal domain-containing protein</fullName>
    </recommendedName>
</protein>
<keyword evidence="1" id="KW-0539">Nucleus</keyword>
<dbReference type="Pfam" id="PF08711">
    <property type="entry name" value="Med26"/>
    <property type="match status" value="1"/>
</dbReference>
<evidence type="ECO:0000313" key="4">
    <source>
        <dbReference type="EMBL" id="KAK9928081.1"/>
    </source>
</evidence>
<proteinExistence type="predicted"/>
<feature type="compositionally biased region" description="Basic residues" evidence="2">
    <location>
        <begin position="111"/>
        <end position="122"/>
    </location>
</feature>
<feature type="compositionally biased region" description="Basic and acidic residues" evidence="2">
    <location>
        <begin position="174"/>
        <end position="196"/>
    </location>
</feature>
<evidence type="ECO:0000313" key="5">
    <source>
        <dbReference type="Proteomes" id="UP001457282"/>
    </source>
</evidence>
<sequence length="462" mass="52857">MAYEDDRYRDEDGEPLMDLDDFGVGREPSPEPVLEDDLEEENDDWRDRDRSQTPVYDADASFKSKPRKRLIKKSGESKRVVVLKEGDDWADDKFHDLVADSSDEEEEGRAKRLKKEKRHKGEKRGLRLPGKSSSDKAATAGEVKEMWDTIAGGDSEDDKEGERNFDDDNFIDDTGVHPADRYGSDNDRSPSHHPQAEEGEEDEINELFKMGKKKKKNEKSPAEIAMVVENIMAELEVTAEEDAELNRQGKPAINKLKKVSLLTEVLSKKQLQLEFLDHGVLTLLKNWLEPLPDGSLPNINIRAAILKILTDYPLDLEQYDRRNQLKQSGLGKVIMFLSKSDEETTSNRKLAKELVDKWSRPLFNKSTRFEDMRNVDEERVPFRRPSVKKPANSGAGMESRDGDLDLDEFQGKENLATRGKQAIQDQRRMKMNRKLQQLKAPKKKQLQATKLSVEGRGMVKYL</sequence>
<evidence type="ECO:0000256" key="1">
    <source>
        <dbReference type="PROSITE-ProRule" id="PRU00649"/>
    </source>
</evidence>
<evidence type="ECO:0000259" key="3">
    <source>
        <dbReference type="PROSITE" id="PS51319"/>
    </source>
</evidence>
<feature type="domain" description="TFIIS N-terminal" evidence="3">
    <location>
        <begin position="282"/>
        <end position="365"/>
    </location>
</feature>
<dbReference type="AlphaFoldDB" id="A0AAW1WU51"/>
<name>A0AAW1WU51_RUBAR</name>
<dbReference type="InterPro" id="IPR035441">
    <property type="entry name" value="TFIIS/LEDGF_dom_sf"/>
</dbReference>
<gene>
    <name evidence="4" type="ORF">M0R45_025235</name>
</gene>
<reference evidence="4 5" key="1">
    <citation type="journal article" date="2023" name="G3 (Bethesda)">
        <title>A chromosome-length genome assembly and annotation of blackberry (Rubus argutus, cv. 'Hillquist').</title>
        <authorList>
            <person name="Bruna T."/>
            <person name="Aryal R."/>
            <person name="Dudchenko O."/>
            <person name="Sargent D.J."/>
            <person name="Mead D."/>
            <person name="Buti M."/>
            <person name="Cavallini A."/>
            <person name="Hytonen T."/>
            <person name="Andres J."/>
            <person name="Pham M."/>
            <person name="Weisz D."/>
            <person name="Mascagni F."/>
            <person name="Usai G."/>
            <person name="Natali L."/>
            <person name="Bassil N."/>
            <person name="Fernandez G.E."/>
            <person name="Lomsadze A."/>
            <person name="Armour M."/>
            <person name="Olukolu B."/>
            <person name="Poorten T."/>
            <person name="Britton C."/>
            <person name="Davik J."/>
            <person name="Ashrafi H."/>
            <person name="Aiden E.L."/>
            <person name="Borodovsky M."/>
            <person name="Worthington M."/>
        </authorList>
    </citation>
    <scope>NUCLEOTIDE SEQUENCE [LARGE SCALE GENOMIC DNA]</scope>
    <source>
        <strain evidence="4">PI 553951</strain>
    </source>
</reference>
<feature type="region of interest" description="Disordered" evidence="2">
    <location>
        <begin position="1"/>
        <end position="76"/>
    </location>
</feature>
<dbReference type="PANTHER" id="PTHR47350:SF4">
    <property type="entry name" value="PROTEIN IWS1 HOMOLOG 1"/>
    <property type="match status" value="1"/>
</dbReference>
<dbReference type="Gene3D" id="1.20.930.10">
    <property type="entry name" value="Conserved domain common to transcription factors TFIIS, elongin A, CRSP70"/>
    <property type="match status" value="1"/>
</dbReference>
<feature type="region of interest" description="Disordered" evidence="2">
    <location>
        <begin position="383"/>
        <end position="404"/>
    </location>
</feature>
<feature type="region of interest" description="Disordered" evidence="2">
    <location>
        <begin position="93"/>
        <end position="204"/>
    </location>
</feature>
<dbReference type="InterPro" id="IPR017923">
    <property type="entry name" value="TFIIS_N"/>
</dbReference>
<dbReference type="EMBL" id="JBEDUW010000005">
    <property type="protein sequence ID" value="KAK9928081.1"/>
    <property type="molecule type" value="Genomic_DNA"/>
</dbReference>
<comment type="caution">
    <text evidence="4">The sequence shown here is derived from an EMBL/GenBank/DDBJ whole genome shotgun (WGS) entry which is preliminary data.</text>
</comment>
<evidence type="ECO:0000256" key="2">
    <source>
        <dbReference type="SAM" id="MobiDB-lite"/>
    </source>
</evidence>
<feature type="compositionally biased region" description="Acidic residues" evidence="2">
    <location>
        <begin position="33"/>
        <end position="44"/>
    </location>
</feature>
<dbReference type="Proteomes" id="UP001457282">
    <property type="component" value="Unassembled WGS sequence"/>
</dbReference>
<comment type="subcellular location">
    <subcellularLocation>
        <location evidence="1">Nucleus</location>
    </subcellularLocation>
</comment>
<dbReference type="GO" id="GO:0009742">
    <property type="term" value="P:brassinosteroid mediated signaling pathway"/>
    <property type="evidence" value="ECO:0007669"/>
    <property type="project" value="InterPro"/>
</dbReference>
<dbReference type="PANTHER" id="PTHR47350">
    <property type="entry name" value="PROTEIN IWS1 HOMOLOG 1"/>
    <property type="match status" value="1"/>
</dbReference>
<feature type="compositionally biased region" description="Basic and acidic residues" evidence="2">
    <location>
        <begin position="1"/>
        <end position="10"/>
    </location>
</feature>
<accession>A0AAW1WU51</accession>
<dbReference type="PROSITE" id="PS51319">
    <property type="entry name" value="TFIIS_N"/>
    <property type="match status" value="1"/>
</dbReference>
<organism evidence="4 5">
    <name type="scientific">Rubus argutus</name>
    <name type="common">Southern blackberry</name>
    <dbReference type="NCBI Taxonomy" id="59490"/>
    <lineage>
        <taxon>Eukaryota</taxon>
        <taxon>Viridiplantae</taxon>
        <taxon>Streptophyta</taxon>
        <taxon>Embryophyta</taxon>
        <taxon>Tracheophyta</taxon>
        <taxon>Spermatophyta</taxon>
        <taxon>Magnoliopsida</taxon>
        <taxon>eudicotyledons</taxon>
        <taxon>Gunneridae</taxon>
        <taxon>Pentapetalae</taxon>
        <taxon>rosids</taxon>
        <taxon>fabids</taxon>
        <taxon>Rosales</taxon>
        <taxon>Rosaceae</taxon>
        <taxon>Rosoideae</taxon>
        <taxon>Rosoideae incertae sedis</taxon>
        <taxon>Rubus</taxon>
    </lineage>
</organism>
<feature type="compositionally biased region" description="Acidic residues" evidence="2">
    <location>
        <begin position="11"/>
        <end position="21"/>
    </location>
</feature>